<dbReference type="Gene3D" id="3.40.630.190">
    <property type="entry name" value="LCP protein"/>
    <property type="match status" value="1"/>
</dbReference>
<keyword evidence="4" id="KW-1185">Reference proteome</keyword>
<evidence type="ECO:0000259" key="2">
    <source>
        <dbReference type="Pfam" id="PF03816"/>
    </source>
</evidence>
<gene>
    <name evidence="3" type="ORF">Val02_68370</name>
</gene>
<evidence type="ECO:0000313" key="3">
    <source>
        <dbReference type="EMBL" id="GIJ49951.1"/>
    </source>
</evidence>
<comment type="caution">
    <text evidence="3">The sequence shown here is derived from an EMBL/GenBank/DDBJ whole genome shotgun (WGS) entry which is preliminary data.</text>
</comment>
<name>A0A8J3YR66_9ACTN</name>
<proteinExistence type="inferred from homology"/>
<feature type="domain" description="Cell envelope-related transcriptional attenuator" evidence="2">
    <location>
        <begin position="67"/>
        <end position="263"/>
    </location>
</feature>
<sequence>MLSSGAGVVGRFVLFPQATKSVGQEDLLGAAGDAAPQRQHVTVTGAKTILMVGVDNRKDQPVEDQIRADSIIVLHIPAAHDAAYLVSLPRDTRVTVPAFNNGKQRTGQQIAKLGEAYGLGGNGLVDPTERRKQSMGLLAKTIKEEWGLTFDAAAIVDFEGFKEVVKVLGGVDMYVDQETVSVHIGYKKDGTVAVPFRQSQAPNGGTKLTPIPGVTPQVYHVGNHHLTPDLALDYVRQRETLPNSDYDRGRHQKQFLKAIVKQTLSAGVLANPVKLNQILKVVGQAMTIDNGGIDLEDWIFAMRGIGGDSITTLQTNNGTYNPSQQNLGQEELDETTLGLLEAVRTQKVPEYVLAHPEVRSA</sequence>
<dbReference type="InterPro" id="IPR050922">
    <property type="entry name" value="LytR/CpsA/Psr_CW_biosynth"/>
</dbReference>
<evidence type="ECO:0000256" key="1">
    <source>
        <dbReference type="ARBA" id="ARBA00006068"/>
    </source>
</evidence>
<organism evidence="3 4">
    <name type="scientific">Virgisporangium aliadipatigenens</name>
    <dbReference type="NCBI Taxonomy" id="741659"/>
    <lineage>
        <taxon>Bacteria</taxon>
        <taxon>Bacillati</taxon>
        <taxon>Actinomycetota</taxon>
        <taxon>Actinomycetes</taxon>
        <taxon>Micromonosporales</taxon>
        <taxon>Micromonosporaceae</taxon>
        <taxon>Virgisporangium</taxon>
    </lineage>
</organism>
<evidence type="ECO:0000313" key="4">
    <source>
        <dbReference type="Proteomes" id="UP000619260"/>
    </source>
</evidence>
<dbReference type="Pfam" id="PF03816">
    <property type="entry name" value="LytR_cpsA_psr"/>
    <property type="match status" value="1"/>
</dbReference>
<reference evidence="3" key="1">
    <citation type="submission" date="2021-01" db="EMBL/GenBank/DDBJ databases">
        <title>Whole genome shotgun sequence of Virgisporangium aliadipatigenens NBRC 105644.</title>
        <authorList>
            <person name="Komaki H."/>
            <person name="Tamura T."/>
        </authorList>
    </citation>
    <scope>NUCLEOTIDE SEQUENCE</scope>
    <source>
        <strain evidence="3">NBRC 105644</strain>
    </source>
</reference>
<comment type="similarity">
    <text evidence="1">Belongs to the LytR/CpsA/Psr (LCP) family.</text>
</comment>
<dbReference type="AlphaFoldDB" id="A0A8J3YR66"/>
<protein>
    <submittedName>
        <fullName evidence="3">Putative transcriptional regulator</fullName>
    </submittedName>
</protein>
<dbReference type="Proteomes" id="UP000619260">
    <property type="component" value="Unassembled WGS sequence"/>
</dbReference>
<dbReference type="InterPro" id="IPR004474">
    <property type="entry name" value="LytR_CpsA_psr"/>
</dbReference>
<dbReference type="EMBL" id="BOPF01000032">
    <property type="protein sequence ID" value="GIJ49951.1"/>
    <property type="molecule type" value="Genomic_DNA"/>
</dbReference>
<dbReference type="PANTHER" id="PTHR33392:SF6">
    <property type="entry name" value="POLYISOPRENYL-TEICHOIC ACID--PEPTIDOGLYCAN TEICHOIC ACID TRANSFERASE TAGU"/>
    <property type="match status" value="1"/>
</dbReference>
<dbReference type="PANTHER" id="PTHR33392">
    <property type="entry name" value="POLYISOPRENYL-TEICHOIC ACID--PEPTIDOGLYCAN TEICHOIC ACID TRANSFERASE TAGU"/>
    <property type="match status" value="1"/>
</dbReference>
<accession>A0A8J3YR66</accession>